<dbReference type="AlphaFoldDB" id="A0A8J7QKI9"/>
<feature type="region of interest" description="Disordered" evidence="1">
    <location>
        <begin position="1"/>
        <end position="31"/>
    </location>
</feature>
<dbReference type="EMBL" id="JAFREP010000026">
    <property type="protein sequence ID" value="MBO1321635.1"/>
    <property type="molecule type" value="Genomic_DNA"/>
</dbReference>
<evidence type="ECO:0000313" key="3">
    <source>
        <dbReference type="Proteomes" id="UP000664417"/>
    </source>
</evidence>
<feature type="compositionally biased region" description="Low complexity" evidence="1">
    <location>
        <begin position="13"/>
        <end position="26"/>
    </location>
</feature>
<accession>A0A8J7QKI9</accession>
<gene>
    <name evidence="2" type="ORF">J3U88_24365</name>
</gene>
<comment type="caution">
    <text evidence="2">The sequence shown here is derived from an EMBL/GenBank/DDBJ whole genome shotgun (WGS) entry which is preliminary data.</text>
</comment>
<feature type="compositionally biased region" description="Basic and acidic residues" evidence="1">
    <location>
        <begin position="1"/>
        <end position="10"/>
    </location>
</feature>
<dbReference type="Proteomes" id="UP000664417">
    <property type="component" value="Unassembled WGS sequence"/>
</dbReference>
<proteinExistence type="predicted"/>
<evidence type="ECO:0000256" key="1">
    <source>
        <dbReference type="SAM" id="MobiDB-lite"/>
    </source>
</evidence>
<reference evidence="2" key="1">
    <citation type="submission" date="2021-03" db="EMBL/GenBank/DDBJ databases">
        <authorList>
            <person name="Wang G."/>
        </authorList>
    </citation>
    <scope>NUCLEOTIDE SEQUENCE</scope>
    <source>
        <strain evidence="2">KCTC 12899</strain>
    </source>
</reference>
<dbReference type="RefSeq" id="WP_207861608.1">
    <property type="nucleotide sequence ID" value="NZ_JAFREP010000026.1"/>
</dbReference>
<name>A0A8J7QKI9_9BACT</name>
<sequence>MSETPKKPEEQAEAAAAPAAAGQETPVFPEPEKIPADKLVEIELIEPSQAVTPEVMKPVASAFKTLCKYAASLDAKGIQGSGWGYTLKVRKKK</sequence>
<keyword evidence="3" id="KW-1185">Reference proteome</keyword>
<organism evidence="2 3">
    <name type="scientific">Acanthopleuribacter pedis</name>
    <dbReference type="NCBI Taxonomy" id="442870"/>
    <lineage>
        <taxon>Bacteria</taxon>
        <taxon>Pseudomonadati</taxon>
        <taxon>Acidobacteriota</taxon>
        <taxon>Holophagae</taxon>
        <taxon>Acanthopleuribacterales</taxon>
        <taxon>Acanthopleuribacteraceae</taxon>
        <taxon>Acanthopleuribacter</taxon>
    </lineage>
</organism>
<protein>
    <submittedName>
        <fullName evidence="2">Uncharacterized protein</fullName>
    </submittedName>
</protein>
<evidence type="ECO:0000313" key="2">
    <source>
        <dbReference type="EMBL" id="MBO1321635.1"/>
    </source>
</evidence>